<dbReference type="PROSITE" id="PS51063">
    <property type="entry name" value="HTH_CRP_2"/>
    <property type="match status" value="1"/>
</dbReference>
<dbReference type="PANTHER" id="PTHR24567:SF26">
    <property type="entry name" value="REGULATORY PROTEIN YEIL"/>
    <property type="match status" value="1"/>
</dbReference>
<dbReference type="SUPFAM" id="SSF46785">
    <property type="entry name" value="Winged helix' DNA-binding domain"/>
    <property type="match status" value="1"/>
</dbReference>
<evidence type="ECO:0000313" key="7">
    <source>
        <dbReference type="Proteomes" id="UP000244173"/>
    </source>
</evidence>
<dbReference type="InterPro" id="IPR014710">
    <property type="entry name" value="RmlC-like_jellyroll"/>
</dbReference>
<dbReference type="RefSeq" id="WP_028498882.1">
    <property type="nucleotide sequence ID" value="NZ_CALFSO010000096.1"/>
</dbReference>
<dbReference type="CDD" id="cd00038">
    <property type="entry name" value="CAP_ED"/>
    <property type="match status" value="1"/>
</dbReference>
<gene>
    <name evidence="6" type="ORF">DAI18_13690</name>
</gene>
<keyword evidence="7" id="KW-1185">Reference proteome</keyword>
<dbReference type="Pfam" id="PF00027">
    <property type="entry name" value="cNMP_binding"/>
    <property type="match status" value="1"/>
</dbReference>
<dbReference type="GO" id="GO:0003677">
    <property type="term" value="F:DNA binding"/>
    <property type="evidence" value="ECO:0007669"/>
    <property type="project" value="UniProtKB-KW"/>
</dbReference>
<dbReference type="KEGG" id="maer:DAI18_13690"/>
<dbReference type="SUPFAM" id="SSF51206">
    <property type="entry name" value="cAMP-binding domain-like"/>
    <property type="match status" value="1"/>
</dbReference>
<reference evidence="6 7" key="1">
    <citation type="submission" date="2018-04" db="EMBL/GenBank/DDBJ databases">
        <title>Denitrifier Microvirgula.</title>
        <authorList>
            <person name="Anderson E."/>
            <person name="Jang J."/>
            <person name="Ishii S."/>
        </authorList>
    </citation>
    <scope>NUCLEOTIDE SEQUENCE [LARGE SCALE GENOMIC DNA]</scope>
    <source>
        <strain evidence="6 7">BE2.4</strain>
    </source>
</reference>
<organism evidence="6 7">
    <name type="scientific">Microvirgula aerodenitrificans</name>
    <dbReference type="NCBI Taxonomy" id="57480"/>
    <lineage>
        <taxon>Bacteria</taxon>
        <taxon>Pseudomonadati</taxon>
        <taxon>Pseudomonadota</taxon>
        <taxon>Betaproteobacteria</taxon>
        <taxon>Neisseriales</taxon>
        <taxon>Aquaspirillaceae</taxon>
        <taxon>Microvirgula</taxon>
    </lineage>
</organism>
<keyword evidence="1" id="KW-0805">Transcription regulation</keyword>
<dbReference type="GO" id="GO:0005829">
    <property type="term" value="C:cytosol"/>
    <property type="evidence" value="ECO:0007669"/>
    <property type="project" value="TreeGrafter"/>
</dbReference>
<feature type="domain" description="HTH crp-type" evidence="5">
    <location>
        <begin position="149"/>
        <end position="219"/>
    </location>
</feature>
<dbReference type="InterPro" id="IPR036388">
    <property type="entry name" value="WH-like_DNA-bd_sf"/>
</dbReference>
<protein>
    <submittedName>
        <fullName evidence="6">Crp/Fnr family transcriptional regulator</fullName>
    </submittedName>
</protein>
<dbReference type="PROSITE" id="PS50042">
    <property type="entry name" value="CNMP_BINDING_3"/>
    <property type="match status" value="1"/>
</dbReference>
<dbReference type="InterPro" id="IPR012318">
    <property type="entry name" value="HTH_CRP"/>
</dbReference>
<evidence type="ECO:0000256" key="2">
    <source>
        <dbReference type="ARBA" id="ARBA00023125"/>
    </source>
</evidence>
<dbReference type="PANTHER" id="PTHR24567">
    <property type="entry name" value="CRP FAMILY TRANSCRIPTIONAL REGULATORY PROTEIN"/>
    <property type="match status" value="1"/>
</dbReference>
<keyword evidence="3" id="KW-0804">Transcription</keyword>
<dbReference type="SMART" id="SM00100">
    <property type="entry name" value="cNMP"/>
    <property type="match status" value="1"/>
</dbReference>
<feature type="domain" description="Cyclic nucleotide-binding" evidence="4">
    <location>
        <begin position="15"/>
        <end position="114"/>
    </location>
</feature>
<dbReference type="GO" id="GO:0003700">
    <property type="term" value="F:DNA-binding transcription factor activity"/>
    <property type="evidence" value="ECO:0007669"/>
    <property type="project" value="TreeGrafter"/>
</dbReference>
<dbReference type="OrthoDB" id="9777588at2"/>
<evidence type="ECO:0000256" key="1">
    <source>
        <dbReference type="ARBA" id="ARBA00023015"/>
    </source>
</evidence>
<dbReference type="AlphaFoldDB" id="A0A2S0PCI2"/>
<dbReference type="Gene3D" id="1.10.10.10">
    <property type="entry name" value="Winged helix-like DNA-binding domain superfamily/Winged helix DNA-binding domain"/>
    <property type="match status" value="1"/>
</dbReference>
<evidence type="ECO:0000259" key="5">
    <source>
        <dbReference type="PROSITE" id="PS51063"/>
    </source>
</evidence>
<dbReference type="InterPro" id="IPR018490">
    <property type="entry name" value="cNMP-bd_dom_sf"/>
</dbReference>
<dbReference type="Gene3D" id="2.60.120.10">
    <property type="entry name" value="Jelly Rolls"/>
    <property type="match status" value="1"/>
</dbReference>
<dbReference type="InterPro" id="IPR036390">
    <property type="entry name" value="WH_DNA-bd_sf"/>
</dbReference>
<name>A0A2S0PCI2_9NEIS</name>
<dbReference type="InterPro" id="IPR050397">
    <property type="entry name" value="Env_Response_Regulators"/>
</dbReference>
<proteinExistence type="predicted"/>
<sequence>MSQLDLRGCLRHHPLFGALSETDIGGLLPHVHELRYPRGQVLFQRGDVCDGVHLLITGMVKLSVTAPQGNEKIVELIRPGQSFGEAVMFLDRSYPVMAQALEDSFLLMVEKRAIVGAIEADPRFARSMLAGLSTRLHGLIRDVESYSMQNAVQRVIAFLLQCVADEDTQGYCVVLPVNKNLIASRLNLTPETLSRTLHQLVTQQLISVNGREIEILDSERLSQLLQPA</sequence>
<dbReference type="Proteomes" id="UP000244173">
    <property type="component" value="Chromosome"/>
</dbReference>
<accession>A0A2S0PCI2</accession>
<dbReference type="EMBL" id="CP028519">
    <property type="protein sequence ID" value="AVY94977.1"/>
    <property type="molecule type" value="Genomic_DNA"/>
</dbReference>
<keyword evidence="2" id="KW-0238">DNA-binding</keyword>
<dbReference type="SMART" id="SM00419">
    <property type="entry name" value="HTH_CRP"/>
    <property type="match status" value="1"/>
</dbReference>
<evidence type="ECO:0000256" key="3">
    <source>
        <dbReference type="ARBA" id="ARBA00023163"/>
    </source>
</evidence>
<dbReference type="InterPro" id="IPR000595">
    <property type="entry name" value="cNMP-bd_dom"/>
</dbReference>
<dbReference type="Pfam" id="PF13545">
    <property type="entry name" value="HTH_Crp_2"/>
    <property type="match status" value="1"/>
</dbReference>
<dbReference type="STRING" id="1122240.GCA_000620105_01551"/>
<evidence type="ECO:0000259" key="4">
    <source>
        <dbReference type="PROSITE" id="PS50042"/>
    </source>
</evidence>
<evidence type="ECO:0000313" key="6">
    <source>
        <dbReference type="EMBL" id="AVY94977.1"/>
    </source>
</evidence>